<proteinExistence type="predicted"/>
<protein>
    <submittedName>
        <fullName evidence="1">Uncharacterized protein</fullName>
    </submittedName>
</protein>
<name>A0ACB8FW26_9SAUR</name>
<keyword evidence="2" id="KW-1185">Reference proteome</keyword>
<gene>
    <name evidence="1" type="ORF">K3G42_019052</name>
</gene>
<evidence type="ECO:0000313" key="2">
    <source>
        <dbReference type="Proteomes" id="UP000827872"/>
    </source>
</evidence>
<accession>A0ACB8FW26</accession>
<dbReference type="EMBL" id="CM037624">
    <property type="protein sequence ID" value="KAH8011144.1"/>
    <property type="molecule type" value="Genomic_DNA"/>
</dbReference>
<comment type="caution">
    <text evidence="1">The sequence shown here is derived from an EMBL/GenBank/DDBJ whole genome shotgun (WGS) entry which is preliminary data.</text>
</comment>
<evidence type="ECO:0000313" key="1">
    <source>
        <dbReference type="EMBL" id="KAH8011144.1"/>
    </source>
</evidence>
<dbReference type="Proteomes" id="UP000827872">
    <property type="component" value="Linkage Group LG11"/>
</dbReference>
<sequence>MAAGGPAAGGRYRTDCVERPLSRSLRRLGGQVGAQPWPFLLFPVAVSAALGVGFVHLPNRQSNDIVAQFTPRWSPAKADRRLVQERFPSRDSQRFSAQRLTTEGAFASFVAVVKEPNQTLLTPAAFAELLALDRAMWRLNASGPTYLEVCARSRNSCASPNPLLGAVGDNPAYIETLLPGLTFPLWRRQVFLGASLGGVAVDAQPPSEKSRPVLAAKAMRLFYYLQEDDAAQREASVKWLKAFLVQIPDVLASLNLTSVQGMGSKPSHRLDQGPNEEMEEAGPTNGWRCNGEPDVIVVRERPASGPTLSPSTRHKLRLDCVQTKVWVGVFGVLSSGLAVLSSFGLLMSCEVPFPITVANALFLILGVAIVDMSIMVSCWQKTKVKDEVKDRMADTYAEAAVSVTITTLTGILAFYVASATSFPSIQLFCIYTGTAFIFCYIYNLTFLGAILTLNGRREESNRHWLTCMKVSTETQESRGSAYNMCCVGGSYNESTGAEFEHPMNGFFRKHFGPFLMHPCTKVFVVVLYLGYLGSSIYGCTRVKEGIDLRHLVNDHSHVIKYYNWTDNYFKDYGPKVMVIVTESLPYWNSSVRSDLENCMQFIENSTYVNEYLSESWLRTHITIAKTMYLAIDDPVSFIQNFVTLFQMNPEFELDINFTDQAVLASRFFIQTVNVLTAVDERMLLEQLRGRAAGCKIPLRVYHPAFIYFDQYLVIAQNTIQNAVIGSGAMLLISLLLIPNPLCLLWVPFAIGSIIVGVTGFMAFWGVNLDSISMINLIICIGFSVVFSAHISYAFVSSEKPGMNDRAVDALYHLGYPVVQGAVSTILGVLVLSMASAYIFRTFFKIMFLVILFGALHGLIFIPVFLTFFGLLGRL</sequence>
<organism evidence="1 2">
    <name type="scientific">Sphaerodactylus townsendi</name>
    <dbReference type="NCBI Taxonomy" id="933632"/>
    <lineage>
        <taxon>Eukaryota</taxon>
        <taxon>Metazoa</taxon>
        <taxon>Chordata</taxon>
        <taxon>Craniata</taxon>
        <taxon>Vertebrata</taxon>
        <taxon>Euteleostomi</taxon>
        <taxon>Lepidosauria</taxon>
        <taxon>Squamata</taxon>
        <taxon>Bifurcata</taxon>
        <taxon>Gekkota</taxon>
        <taxon>Sphaerodactylidae</taxon>
        <taxon>Sphaerodactylus</taxon>
    </lineage>
</organism>
<reference evidence="1" key="1">
    <citation type="submission" date="2021-08" db="EMBL/GenBank/DDBJ databases">
        <title>The first chromosome-level gecko genome reveals the dynamic sex chromosomes of Neotropical dwarf geckos (Sphaerodactylidae: Sphaerodactylus).</title>
        <authorList>
            <person name="Pinto B.J."/>
            <person name="Keating S.E."/>
            <person name="Gamble T."/>
        </authorList>
    </citation>
    <scope>NUCLEOTIDE SEQUENCE</scope>
    <source>
        <strain evidence="1">TG3544</strain>
    </source>
</reference>